<sequence>MADTQPSPPAQSVVVDEKKLKYLDFVQVAAIYVVVSFTTLYEYAKRNSGPLKPGVQTVEGTVKTVIGPVYDKFHNVPLELLTFVDRKVGEVLSELDRHVPSLIKQASSQARSVASEIKRAGLVETATNAAKSAYVKYEPVAEEYYYKYEPVAEKYVVVAWTSLNRLPLFPQLAHILVPTASYWAERYNQSVGYFVSKGYAVSFYLPLVPIDRIAKVFKTSENGHSLRNGDADVIKGETLLNHTSLSDGYFVSKGYTVSFYLPLVPIDKIAKVFKASENGHSLSNGDADVGWCWYCWVGVVIDGYAVSFYLPLVPIDRIAKVFKASENGHSLSNGDADVVMSQ</sequence>
<dbReference type="PANTHER" id="PTHR33732">
    <property type="entry name" value="REF/SRPP-LIKE PROTEIN OS05G0151300/LOC_OS05G05940"/>
    <property type="match status" value="1"/>
</dbReference>
<dbReference type="InterPro" id="IPR008802">
    <property type="entry name" value="REF"/>
</dbReference>
<protein>
    <submittedName>
        <fullName evidence="2">Uncharacterized protein</fullName>
    </submittedName>
</protein>
<comment type="similarity">
    <text evidence="1">Belongs to the REF/SRPP family.</text>
</comment>
<evidence type="ECO:0000313" key="2">
    <source>
        <dbReference type="EMBL" id="KZN04968.1"/>
    </source>
</evidence>
<dbReference type="Pfam" id="PF05755">
    <property type="entry name" value="REF"/>
    <property type="match status" value="1"/>
</dbReference>
<organism evidence="2">
    <name type="scientific">Daucus carota subsp. sativus</name>
    <name type="common">Carrot</name>
    <dbReference type="NCBI Taxonomy" id="79200"/>
    <lineage>
        <taxon>Eukaryota</taxon>
        <taxon>Viridiplantae</taxon>
        <taxon>Streptophyta</taxon>
        <taxon>Embryophyta</taxon>
        <taxon>Tracheophyta</taxon>
        <taxon>Spermatophyta</taxon>
        <taxon>Magnoliopsida</taxon>
        <taxon>eudicotyledons</taxon>
        <taxon>Gunneridae</taxon>
        <taxon>Pentapetalae</taxon>
        <taxon>asterids</taxon>
        <taxon>campanulids</taxon>
        <taxon>Apiales</taxon>
        <taxon>Apiaceae</taxon>
        <taxon>Apioideae</taxon>
        <taxon>Scandiceae</taxon>
        <taxon>Daucinae</taxon>
        <taxon>Daucus</taxon>
        <taxon>Daucus sect. Daucus</taxon>
    </lineage>
</organism>
<dbReference type="STRING" id="79200.A0A166D9K2"/>
<dbReference type="EMBL" id="LNRQ01000002">
    <property type="protein sequence ID" value="KZN04968.1"/>
    <property type="molecule type" value="Genomic_DNA"/>
</dbReference>
<dbReference type="Gramene" id="KZN04968">
    <property type="protein sequence ID" value="KZN04968"/>
    <property type="gene ID" value="DCAR_005805"/>
</dbReference>
<comment type="caution">
    <text evidence="2">The sequence shown here is derived from an EMBL/GenBank/DDBJ whole genome shotgun (WGS) entry which is preliminary data.</text>
</comment>
<gene>
    <name evidence="2" type="ORF">DCAR_005805</name>
</gene>
<evidence type="ECO:0000256" key="1">
    <source>
        <dbReference type="ARBA" id="ARBA00009737"/>
    </source>
</evidence>
<reference evidence="2" key="1">
    <citation type="journal article" date="2016" name="Nat. Genet.">
        <title>A high-quality carrot genome assembly provides new insights into carotenoid accumulation and asterid genome evolution.</title>
        <authorList>
            <person name="Iorizzo M."/>
            <person name="Ellison S."/>
            <person name="Senalik D."/>
            <person name="Zeng P."/>
            <person name="Satapoomin P."/>
            <person name="Huang J."/>
            <person name="Bowman M."/>
            <person name="Iovene M."/>
            <person name="Sanseverino W."/>
            <person name="Cavagnaro P."/>
            <person name="Yildiz M."/>
            <person name="Macko-Podgorni A."/>
            <person name="Moranska E."/>
            <person name="Grzebelus E."/>
            <person name="Grzebelus D."/>
            <person name="Ashrafi H."/>
            <person name="Zheng Z."/>
            <person name="Cheng S."/>
            <person name="Spooner D."/>
            <person name="Van Deynze A."/>
            <person name="Simon P."/>
        </authorList>
    </citation>
    <scope>NUCLEOTIDE SEQUENCE [LARGE SCALE GENOMIC DNA]</scope>
    <source>
        <tissue evidence="2">Leaf</tissue>
    </source>
</reference>
<proteinExistence type="inferred from homology"/>
<dbReference type="AlphaFoldDB" id="A0A166D9K2"/>
<name>A0A166D9K2_DAUCS</name>
<dbReference type="PANTHER" id="PTHR33732:SF3">
    <property type="entry name" value="OS07G0671800 PROTEIN"/>
    <property type="match status" value="1"/>
</dbReference>
<accession>A0A166D9K2</accession>